<dbReference type="Pfam" id="PF09694">
    <property type="entry name" value="Gcw_chp"/>
    <property type="match status" value="1"/>
</dbReference>
<organism evidence="1 2">
    <name type="scientific">Sphingobium xenophagum</name>
    <dbReference type="NCBI Taxonomy" id="121428"/>
    <lineage>
        <taxon>Bacteria</taxon>
        <taxon>Pseudomonadati</taxon>
        <taxon>Pseudomonadota</taxon>
        <taxon>Alphaproteobacteria</taxon>
        <taxon>Sphingomonadales</taxon>
        <taxon>Sphingomonadaceae</taxon>
        <taxon>Sphingobium</taxon>
    </lineage>
</organism>
<dbReference type="EMBL" id="CP022745">
    <property type="protein sequence ID" value="ASY45430.1"/>
    <property type="molecule type" value="Genomic_DNA"/>
</dbReference>
<sequence>MLVTAAHAMPAVAQSPGVDASVEAMSDERRRGISWSDGDPALRLGLSVPVTDGLSIESAATGLWGSTRHGGADGVIDAGLNWTRQLGGWRLSAQGRYHMFPGASGQDYGEVGAVAGFLLGPASIDFGAHYAPHQSAIGGDNLYLSIAGAIALPNTPFTLSGHVGRSSGDADDPARSARLRPDGTYRDHGVALDWYRGRWFAGLRYSGTSIGGPARRDAGDTLIARAGFSF</sequence>
<dbReference type="InterPro" id="IPR010239">
    <property type="entry name" value="CHP02001"/>
</dbReference>
<evidence type="ECO:0008006" key="3">
    <source>
        <dbReference type="Google" id="ProtNLM"/>
    </source>
</evidence>
<reference evidence="1 2" key="1">
    <citation type="submission" date="2017-08" db="EMBL/GenBank/DDBJ databases">
        <title>Whole Genome Sequence of Sphingobium hydrophobicum C1: Insights into Adaption to the Electronic-waste Contaminated Sediment.</title>
        <authorList>
            <person name="Song D."/>
            <person name="Chen X."/>
            <person name="Xu M."/>
        </authorList>
    </citation>
    <scope>NUCLEOTIDE SEQUENCE [LARGE SCALE GENOMIC DNA]</scope>
    <source>
        <strain evidence="1 2">C1</strain>
    </source>
</reference>
<proteinExistence type="predicted"/>
<protein>
    <recommendedName>
        <fullName evidence="3">Porin domain-containing protein</fullName>
    </recommendedName>
</protein>
<dbReference type="KEGG" id="shyd:CJD35_14060"/>
<dbReference type="Proteomes" id="UP000217141">
    <property type="component" value="Chromosome I"/>
</dbReference>
<gene>
    <name evidence="1" type="ORF">CJD35_14060</name>
</gene>
<evidence type="ECO:0000313" key="2">
    <source>
        <dbReference type="Proteomes" id="UP000217141"/>
    </source>
</evidence>
<dbReference type="AlphaFoldDB" id="A0A249MVN5"/>
<evidence type="ECO:0000313" key="1">
    <source>
        <dbReference type="EMBL" id="ASY45430.1"/>
    </source>
</evidence>
<name>A0A249MVN5_SPHXE</name>
<accession>A0A249MVN5</accession>